<comment type="caution">
    <text evidence="2">The sequence shown here is derived from an EMBL/GenBank/DDBJ whole genome shotgun (WGS) entry which is preliminary data.</text>
</comment>
<keyword evidence="1" id="KW-0472">Membrane</keyword>
<protein>
    <submittedName>
        <fullName evidence="2">Uncharacterized protein</fullName>
    </submittedName>
</protein>
<gene>
    <name evidence="2" type="ORF">B0H15DRAFT_942061</name>
</gene>
<dbReference type="AlphaFoldDB" id="A0AAD6UIE1"/>
<proteinExistence type="predicted"/>
<dbReference type="EMBL" id="JARJCN010000001">
    <property type="protein sequence ID" value="KAJ7104030.1"/>
    <property type="molecule type" value="Genomic_DNA"/>
</dbReference>
<sequence>MPLLGHVVGGAIFGLAARFWQLGIQRRPMTSNLYGHAACVGVFGVAGAWWWNATVYMQRVLEDKEGELRARRKMLQRRGELMLTESEAVDTPAAEA</sequence>
<keyword evidence="3" id="KW-1185">Reference proteome</keyword>
<dbReference type="Proteomes" id="UP001222325">
    <property type="component" value="Unassembled WGS sequence"/>
</dbReference>
<feature type="transmembrane region" description="Helical" evidence="1">
    <location>
        <begin position="33"/>
        <end position="51"/>
    </location>
</feature>
<evidence type="ECO:0000313" key="3">
    <source>
        <dbReference type="Proteomes" id="UP001222325"/>
    </source>
</evidence>
<dbReference type="PANTHER" id="PTHR39218">
    <property type="entry name" value="OXIDOREDUCTASE 14 KDA SUBUNIT, PUTATIVE (AFU_ORTHOLOGUE AFUA_1G12110)-RELATED"/>
    <property type="match status" value="1"/>
</dbReference>
<keyword evidence="1" id="KW-0812">Transmembrane</keyword>
<dbReference type="PANTHER" id="PTHR39218:SF1">
    <property type="entry name" value="OXIDOREDUCTASE 14 KDA SUBUNIT, PUTATIVE (AFU_ORTHOLOGUE AFUA_1G12110)-RELATED"/>
    <property type="match status" value="1"/>
</dbReference>
<evidence type="ECO:0000313" key="2">
    <source>
        <dbReference type="EMBL" id="KAJ7104030.1"/>
    </source>
</evidence>
<organism evidence="2 3">
    <name type="scientific">Mycena belliarum</name>
    <dbReference type="NCBI Taxonomy" id="1033014"/>
    <lineage>
        <taxon>Eukaryota</taxon>
        <taxon>Fungi</taxon>
        <taxon>Dikarya</taxon>
        <taxon>Basidiomycota</taxon>
        <taxon>Agaricomycotina</taxon>
        <taxon>Agaricomycetes</taxon>
        <taxon>Agaricomycetidae</taxon>
        <taxon>Agaricales</taxon>
        <taxon>Marasmiineae</taxon>
        <taxon>Mycenaceae</taxon>
        <taxon>Mycena</taxon>
    </lineage>
</organism>
<accession>A0AAD6UIE1</accession>
<reference evidence="2" key="1">
    <citation type="submission" date="2023-03" db="EMBL/GenBank/DDBJ databases">
        <title>Massive genome expansion in bonnet fungi (Mycena s.s.) driven by repeated elements and novel gene families across ecological guilds.</title>
        <authorList>
            <consortium name="Lawrence Berkeley National Laboratory"/>
            <person name="Harder C.B."/>
            <person name="Miyauchi S."/>
            <person name="Viragh M."/>
            <person name="Kuo A."/>
            <person name="Thoen E."/>
            <person name="Andreopoulos B."/>
            <person name="Lu D."/>
            <person name="Skrede I."/>
            <person name="Drula E."/>
            <person name="Henrissat B."/>
            <person name="Morin E."/>
            <person name="Kohler A."/>
            <person name="Barry K."/>
            <person name="LaButti K."/>
            <person name="Morin E."/>
            <person name="Salamov A."/>
            <person name="Lipzen A."/>
            <person name="Mereny Z."/>
            <person name="Hegedus B."/>
            <person name="Baldrian P."/>
            <person name="Stursova M."/>
            <person name="Weitz H."/>
            <person name="Taylor A."/>
            <person name="Grigoriev I.V."/>
            <person name="Nagy L.G."/>
            <person name="Martin F."/>
            <person name="Kauserud H."/>
        </authorList>
    </citation>
    <scope>NUCLEOTIDE SEQUENCE</scope>
    <source>
        <strain evidence="2">CBHHK173m</strain>
    </source>
</reference>
<evidence type="ECO:0000256" key="1">
    <source>
        <dbReference type="SAM" id="Phobius"/>
    </source>
</evidence>
<name>A0AAD6UIE1_9AGAR</name>
<keyword evidence="1" id="KW-1133">Transmembrane helix</keyword>